<evidence type="ECO:0000313" key="4">
    <source>
        <dbReference type="EMBL" id="ARE85922.1"/>
    </source>
</evidence>
<dbReference type="Proteomes" id="UP000177894">
    <property type="component" value="Chromosome"/>
</dbReference>
<evidence type="ECO:0000313" key="5">
    <source>
        <dbReference type="Proteomes" id="UP000177894"/>
    </source>
</evidence>
<evidence type="ECO:0000313" key="3">
    <source>
        <dbReference type="EMBL" id="AOY75613.1"/>
    </source>
</evidence>
<evidence type="ECO:0000259" key="2">
    <source>
        <dbReference type="Pfam" id="PF04892"/>
    </source>
</evidence>
<gene>
    <name evidence="3" type="ORF">BJL90_06730</name>
    <name evidence="4" type="ORF">CLFO_02380</name>
</gene>
<dbReference type="Pfam" id="PF04892">
    <property type="entry name" value="VanZ"/>
    <property type="match status" value="1"/>
</dbReference>
<accession>A0AAC9RI47</accession>
<dbReference type="RefSeq" id="WP_070965668.1">
    <property type="nucleotide sequence ID" value="NZ_CP017603.1"/>
</dbReference>
<feature type="transmembrane region" description="Helical" evidence="1">
    <location>
        <begin position="92"/>
        <end position="109"/>
    </location>
</feature>
<keyword evidence="1" id="KW-0472">Membrane</keyword>
<evidence type="ECO:0000256" key="1">
    <source>
        <dbReference type="SAM" id="Phobius"/>
    </source>
</evidence>
<dbReference type="EMBL" id="CP017603">
    <property type="protein sequence ID" value="AOY75613.1"/>
    <property type="molecule type" value="Genomic_DNA"/>
</dbReference>
<protein>
    <submittedName>
        <fullName evidence="3">VanZ family protein</fullName>
    </submittedName>
    <submittedName>
        <fullName evidence="4">VanZ like family protein</fullName>
    </submittedName>
</protein>
<keyword evidence="1" id="KW-0812">Transmembrane</keyword>
<organism evidence="4 6">
    <name type="scientific">Clostridium formicaceticum</name>
    <dbReference type="NCBI Taxonomy" id="1497"/>
    <lineage>
        <taxon>Bacteria</taxon>
        <taxon>Bacillati</taxon>
        <taxon>Bacillota</taxon>
        <taxon>Clostridia</taxon>
        <taxon>Eubacteriales</taxon>
        <taxon>Clostridiaceae</taxon>
        <taxon>Clostridium</taxon>
    </lineage>
</organism>
<reference evidence="4 6" key="2">
    <citation type="submission" date="2017-03" db="EMBL/GenBank/DDBJ databases">
        <title>Complete sequence of Clostridium formicaceticum DSM 92.</title>
        <authorList>
            <person name="Poehlein A."/>
            <person name="Karl M."/>
            <person name="Bengelsdorf F.R."/>
            <person name="Duerre P."/>
            <person name="Daniel R."/>
        </authorList>
    </citation>
    <scope>NUCLEOTIDE SEQUENCE [LARGE SCALE GENOMIC DNA]</scope>
    <source>
        <strain evidence="4 6">DSM 92</strain>
    </source>
</reference>
<name>A0AAC9RI47_9CLOT</name>
<keyword evidence="5" id="KW-1185">Reference proteome</keyword>
<feature type="transmembrane region" description="Helical" evidence="1">
    <location>
        <begin position="69"/>
        <end position="86"/>
    </location>
</feature>
<feature type="transmembrane region" description="Helical" evidence="1">
    <location>
        <begin position="6"/>
        <end position="24"/>
    </location>
</feature>
<dbReference type="PIRSF" id="PIRSF019083">
    <property type="entry name" value="UCP019083_VanZ"/>
    <property type="match status" value="1"/>
</dbReference>
<reference evidence="3 5" key="1">
    <citation type="submission" date="2016-10" db="EMBL/GenBank/DDBJ databases">
        <title>Complete Genome Sequence of Acetogen Clostridium formicoaceticum ATCC 27076.</title>
        <authorList>
            <person name="Bao T."/>
            <person name="Cheng C."/>
            <person name="Zhao J."/>
            <person name="Yang S.-T."/>
            <person name="Wang J."/>
            <person name="Wang M."/>
        </authorList>
    </citation>
    <scope>NUCLEOTIDE SEQUENCE [LARGE SCALE GENOMIC DNA]</scope>
    <source>
        <strain evidence="3 5">ATCC 27076</strain>
    </source>
</reference>
<dbReference type="AlphaFoldDB" id="A0AAC9RI47"/>
<dbReference type="NCBIfam" id="NF037970">
    <property type="entry name" value="vanZ_1"/>
    <property type="match status" value="1"/>
</dbReference>
<feature type="domain" description="VanZ-like" evidence="2">
    <location>
        <begin position="10"/>
        <end position="143"/>
    </location>
</feature>
<keyword evidence="1" id="KW-1133">Transmembrane helix</keyword>
<dbReference type="InterPro" id="IPR006976">
    <property type="entry name" value="VanZ-like"/>
</dbReference>
<dbReference type="InterPro" id="IPR016747">
    <property type="entry name" value="Phosphotransbutyrylase"/>
</dbReference>
<dbReference type="Proteomes" id="UP000192478">
    <property type="component" value="Chromosome"/>
</dbReference>
<dbReference type="EMBL" id="CP020559">
    <property type="protein sequence ID" value="ARE85922.1"/>
    <property type="molecule type" value="Genomic_DNA"/>
</dbReference>
<proteinExistence type="predicted"/>
<sequence length="152" mass="16767">MSKRVIIISWISVLFWMGLIFYSSSRPAIQSKEMSRGVTEIVLQTIERVAPDRAAELDMGRLHHLIRKNAHFFSYLVLGVLVLNALRRGGVVGFKGVVIAFIICAMYAVSDEVHQLYVPGRSGEIRDVFIDSAGATVGILGYLGASSKIKKV</sequence>
<dbReference type="KEGG" id="cfm:BJL90_06730"/>
<evidence type="ECO:0000313" key="6">
    <source>
        <dbReference type="Proteomes" id="UP000192478"/>
    </source>
</evidence>